<evidence type="ECO:0000256" key="1">
    <source>
        <dbReference type="ARBA" id="ARBA00000971"/>
    </source>
</evidence>
<dbReference type="AlphaFoldDB" id="A0A543I4Q0"/>
<reference evidence="7 8" key="1">
    <citation type="submission" date="2019-06" db="EMBL/GenBank/DDBJ databases">
        <title>Sequencing the genomes of 1000 actinobacteria strains.</title>
        <authorList>
            <person name="Klenk H.-P."/>
        </authorList>
    </citation>
    <scope>NUCLEOTIDE SEQUENCE [LARGE SCALE GENOMIC DNA]</scope>
    <source>
        <strain evidence="7 8">DSM 18031</strain>
    </source>
</reference>
<dbReference type="PROSITE" id="PS51257">
    <property type="entry name" value="PROKAR_LIPOPROTEIN"/>
    <property type="match status" value="1"/>
</dbReference>
<evidence type="ECO:0000256" key="2">
    <source>
        <dbReference type="ARBA" id="ARBA00013194"/>
    </source>
</evidence>
<dbReference type="InterPro" id="IPR050689">
    <property type="entry name" value="FKBP-type_PPIase"/>
</dbReference>
<comment type="caution">
    <text evidence="7">The sequence shown here is derived from an EMBL/GenBank/DDBJ whole genome shotgun (WGS) entry which is preliminary data.</text>
</comment>
<evidence type="ECO:0000259" key="6">
    <source>
        <dbReference type="PROSITE" id="PS50059"/>
    </source>
</evidence>
<evidence type="ECO:0000313" key="7">
    <source>
        <dbReference type="EMBL" id="TQM65537.1"/>
    </source>
</evidence>
<comment type="catalytic activity">
    <reaction evidence="1 5">
        <text>[protein]-peptidylproline (omega=180) = [protein]-peptidylproline (omega=0)</text>
        <dbReference type="Rhea" id="RHEA:16237"/>
        <dbReference type="Rhea" id="RHEA-COMP:10747"/>
        <dbReference type="Rhea" id="RHEA-COMP:10748"/>
        <dbReference type="ChEBI" id="CHEBI:83833"/>
        <dbReference type="ChEBI" id="CHEBI:83834"/>
        <dbReference type="EC" id="5.2.1.8"/>
    </reaction>
</comment>
<proteinExistence type="predicted"/>
<dbReference type="GO" id="GO:0003755">
    <property type="term" value="F:peptidyl-prolyl cis-trans isomerase activity"/>
    <property type="evidence" value="ECO:0007669"/>
    <property type="project" value="UniProtKB-KW"/>
</dbReference>
<dbReference type="PANTHER" id="PTHR10516">
    <property type="entry name" value="PEPTIDYL-PROLYL CIS-TRANS ISOMERASE"/>
    <property type="match status" value="1"/>
</dbReference>
<evidence type="ECO:0000256" key="5">
    <source>
        <dbReference type="PROSITE-ProRule" id="PRU00277"/>
    </source>
</evidence>
<dbReference type="Pfam" id="PF00254">
    <property type="entry name" value="FKBP_C"/>
    <property type="match status" value="2"/>
</dbReference>
<dbReference type="RefSeq" id="WP_141915328.1">
    <property type="nucleotide sequence ID" value="NZ_BAAAYS010000013.1"/>
</dbReference>
<evidence type="ECO:0000313" key="8">
    <source>
        <dbReference type="Proteomes" id="UP000318331"/>
    </source>
</evidence>
<evidence type="ECO:0000256" key="3">
    <source>
        <dbReference type="ARBA" id="ARBA00023110"/>
    </source>
</evidence>
<name>A0A543I4Q0_9MICO</name>
<keyword evidence="4 5" id="KW-0413">Isomerase</keyword>
<dbReference type="Gene3D" id="3.10.50.40">
    <property type="match status" value="2"/>
</dbReference>
<keyword evidence="3 5" id="KW-0697">Rotamase</keyword>
<dbReference type="EC" id="5.2.1.8" evidence="2 5"/>
<protein>
    <recommendedName>
        <fullName evidence="2 5">peptidylprolyl isomerase</fullName>
        <ecNumber evidence="2 5">5.2.1.8</ecNumber>
    </recommendedName>
</protein>
<feature type="domain" description="PPIase FKBP-type" evidence="6">
    <location>
        <begin position="229"/>
        <end position="316"/>
    </location>
</feature>
<dbReference type="Proteomes" id="UP000318331">
    <property type="component" value="Unassembled WGS sequence"/>
</dbReference>
<gene>
    <name evidence="7" type="ORF">FB466_0341</name>
</gene>
<dbReference type="InterPro" id="IPR046357">
    <property type="entry name" value="PPIase_dom_sf"/>
</dbReference>
<dbReference type="PANTHER" id="PTHR10516:SF443">
    <property type="entry name" value="FK506-BINDING PROTEIN 59-RELATED"/>
    <property type="match status" value="1"/>
</dbReference>
<dbReference type="SUPFAM" id="SSF54534">
    <property type="entry name" value="FKBP-like"/>
    <property type="match status" value="2"/>
</dbReference>
<dbReference type="EMBL" id="VFPN01000001">
    <property type="protein sequence ID" value="TQM65537.1"/>
    <property type="molecule type" value="Genomic_DNA"/>
</dbReference>
<feature type="domain" description="PPIase FKBP-type" evidence="6">
    <location>
        <begin position="73"/>
        <end position="173"/>
    </location>
</feature>
<dbReference type="OrthoDB" id="25996at2"/>
<dbReference type="PROSITE" id="PS50059">
    <property type="entry name" value="FKBP_PPIASE"/>
    <property type="match status" value="2"/>
</dbReference>
<dbReference type="InterPro" id="IPR001179">
    <property type="entry name" value="PPIase_FKBP_dom"/>
</dbReference>
<keyword evidence="8" id="KW-1185">Reference proteome</keyword>
<evidence type="ECO:0000256" key="4">
    <source>
        <dbReference type="ARBA" id="ARBA00023235"/>
    </source>
</evidence>
<sequence length="323" mass="33299">MKLRTLPVLLAVVALTVTGCSSGTGTINADDAKKAGCTPVAAGKASNAVEVTGDLGAEVTAKFETPLAVTKTEKTINIMGDGDLLKDGDSVNFQLNVFDAKDGKNLGTETSTLTIDKDAVYEGWIDAISCMPLGSRSTTVLQAKSIFGEAGNTDLGIEAEATLVVVVDALDLIPSRAEGKETALPEGFPEVTLADNGEPTVTLPDGFTPSAKLASATTIEGDGTEVKKGDTVSVQYLGFNQKTGETFDSSWTRGTPMTQSLDSLIAGFGDGLVGKKVGSQVVILIPSAEAYGEDTEKTGKAQFGDIGFVVDILHTEPAAAATE</sequence>
<accession>A0A543I4Q0</accession>
<organism evidence="7 8">
    <name type="scientific">Klugiella xanthotipulae</name>
    <dbReference type="NCBI Taxonomy" id="244735"/>
    <lineage>
        <taxon>Bacteria</taxon>
        <taxon>Bacillati</taxon>
        <taxon>Actinomycetota</taxon>
        <taxon>Actinomycetes</taxon>
        <taxon>Micrococcales</taxon>
        <taxon>Microbacteriaceae</taxon>
        <taxon>Klugiella</taxon>
    </lineage>
</organism>